<evidence type="ECO:0000313" key="1">
    <source>
        <dbReference type="EMBL" id="KAH7111806.1"/>
    </source>
</evidence>
<name>A0A9P9D3K9_9PLEO</name>
<dbReference type="AlphaFoldDB" id="A0A9P9D3K9"/>
<dbReference type="OrthoDB" id="3863059at2759"/>
<protein>
    <recommendedName>
        <fullName evidence="3">F-box domain-containing protein</fullName>
    </recommendedName>
</protein>
<dbReference type="EMBL" id="JAGMWT010000023">
    <property type="protein sequence ID" value="KAH7111806.1"/>
    <property type="molecule type" value="Genomic_DNA"/>
</dbReference>
<proteinExistence type="predicted"/>
<evidence type="ECO:0008006" key="3">
    <source>
        <dbReference type="Google" id="ProtNLM"/>
    </source>
</evidence>
<evidence type="ECO:0000313" key="2">
    <source>
        <dbReference type="Proteomes" id="UP000700596"/>
    </source>
</evidence>
<gene>
    <name evidence="1" type="ORF">B0J11DRAFT_543073</name>
</gene>
<sequence length="544" mass="62429">MDSSGVVSYPYLPLEIWDAILSLVSCTEWKSLRLSCKYMETLATPHLFGVAHFELIENGCDSLLNIASHPRLSLCVKTLVLRRAYGLREFPDIDTWERNIYLPGDSNDEYADLPVEDEYKDDEGNLLTYREWSALSGREKEALYGEYKADRAEAQEKVRSLVDYLCFHTLGCAKSVLVRSERVSVLPAEATSEQFHRALAKLVNLTAFKHKPSFIFTYNWGLRWRNLRLHPYALIGNTDDTEDEDVEALQLSVALQALGWVKHLLPKLRSLAFYVGGPAFWTSEHLRHLWKGEGHEKTRFYRTLYDSAAEADRDTYSDSEEARYHNESYIRQLVLIEHALINITHLDCSISEDDENGGLYVAAEHVFNFLRCAESLERLHLVFGRLVDGTLQVGYNTHRHGDGTATLLSLLAKHTPWSRIKDIHLEVVTDEITLMTFLSAHKETLRYLSLSNITLIPSKGTWEVTLSKIAECLVLKTLALNTLCDFPLCENNIRLKDRVLFNPEAEIWKDKSNLYRQYYDKMVNCVLQRGRIDSLEPEPFPTPS</sequence>
<accession>A0A9P9D3K9</accession>
<comment type="caution">
    <text evidence="1">The sequence shown here is derived from an EMBL/GenBank/DDBJ whole genome shotgun (WGS) entry which is preliminary data.</text>
</comment>
<reference evidence="1" key="1">
    <citation type="journal article" date="2021" name="Nat. Commun.">
        <title>Genetic determinants of endophytism in the Arabidopsis root mycobiome.</title>
        <authorList>
            <person name="Mesny F."/>
            <person name="Miyauchi S."/>
            <person name="Thiergart T."/>
            <person name="Pickel B."/>
            <person name="Atanasova L."/>
            <person name="Karlsson M."/>
            <person name="Huettel B."/>
            <person name="Barry K.W."/>
            <person name="Haridas S."/>
            <person name="Chen C."/>
            <person name="Bauer D."/>
            <person name="Andreopoulos W."/>
            <person name="Pangilinan J."/>
            <person name="LaButti K."/>
            <person name="Riley R."/>
            <person name="Lipzen A."/>
            <person name="Clum A."/>
            <person name="Drula E."/>
            <person name="Henrissat B."/>
            <person name="Kohler A."/>
            <person name="Grigoriev I.V."/>
            <person name="Martin F.M."/>
            <person name="Hacquard S."/>
        </authorList>
    </citation>
    <scope>NUCLEOTIDE SEQUENCE</scope>
    <source>
        <strain evidence="1">MPI-CAGE-CH-0243</strain>
    </source>
</reference>
<dbReference type="Proteomes" id="UP000700596">
    <property type="component" value="Unassembled WGS sequence"/>
</dbReference>
<organism evidence="1 2">
    <name type="scientific">Dendryphion nanum</name>
    <dbReference type="NCBI Taxonomy" id="256645"/>
    <lineage>
        <taxon>Eukaryota</taxon>
        <taxon>Fungi</taxon>
        <taxon>Dikarya</taxon>
        <taxon>Ascomycota</taxon>
        <taxon>Pezizomycotina</taxon>
        <taxon>Dothideomycetes</taxon>
        <taxon>Pleosporomycetidae</taxon>
        <taxon>Pleosporales</taxon>
        <taxon>Torulaceae</taxon>
        <taxon>Dendryphion</taxon>
    </lineage>
</organism>
<keyword evidence="2" id="KW-1185">Reference proteome</keyword>